<organism evidence="6 7">
    <name type="scientific">Symbiodinium natans</name>
    <dbReference type="NCBI Taxonomy" id="878477"/>
    <lineage>
        <taxon>Eukaryota</taxon>
        <taxon>Sar</taxon>
        <taxon>Alveolata</taxon>
        <taxon>Dinophyceae</taxon>
        <taxon>Suessiales</taxon>
        <taxon>Symbiodiniaceae</taxon>
        <taxon>Symbiodinium</taxon>
    </lineage>
</organism>
<evidence type="ECO:0000256" key="1">
    <source>
        <dbReference type="ARBA" id="ARBA00001947"/>
    </source>
</evidence>
<dbReference type="EMBL" id="CAJNDS010002080">
    <property type="protein sequence ID" value="CAE7313029.1"/>
    <property type="molecule type" value="Genomic_DNA"/>
</dbReference>
<dbReference type="Proteomes" id="UP000604046">
    <property type="component" value="Unassembled WGS sequence"/>
</dbReference>
<evidence type="ECO:0000256" key="2">
    <source>
        <dbReference type="ARBA" id="ARBA00022723"/>
    </source>
</evidence>
<protein>
    <submittedName>
        <fullName evidence="6">GloC protein</fullName>
    </submittedName>
</protein>
<keyword evidence="4" id="KW-0862">Zinc</keyword>
<proteinExistence type="predicted"/>
<dbReference type="GO" id="GO:0046872">
    <property type="term" value="F:metal ion binding"/>
    <property type="evidence" value="ECO:0007669"/>
    <property type="project" value="UniProtKB-KW"/>
</dbReference>
<dbReference type="Pfam" id="PF00753">
    <property type="entry name" value="Lactamase_B"/>
    <property type="match status" value="1"/>
</dbReference>
<keyword evidence="2" id="KW-0479">Metal-binding</keyword>
<evidence type="ECO:0000313" key="6">
    <source>
        <dbReference type="EMBL" id="CAE7313029.1"/>
    </source>
</evidence>
<dbReference type="InterPro" id="IPR036866">
    <property type="entry name" value="RibonucZ/Hydroxyglut_hydro"/>
</dbReference>
<comment type="cofactor">
    <cofactor evidence="1">
        <name>Zn(2+)</name>
        <dbReference type="ChEBI" id="CHEBI:29105"/>
    </cofactor>
</comment>
<dbReference type="InterPro" id="IPR051453">
    <property type="entry name" value="MBL_Glyoxalase_II"/>
</dbReference>
<comment type="caution">
    <text evidence="6">The sequence shown here is derived from an EMBL/GenBank/DDBJ whole genome shotgun (WGS) entry which is preliminary data.</text>
</comment>
<sequence>MAPVIEIFPVPPLQCNCSIVGDSESKDALVVDPGGDVDHIVSRLKFHGLTCKRILITHGHLDHIIGATELKKLTGAVILMNQNDLSIYEKVKEQCRDFRVPPPLEPLLPPDDFLADGDVVQWAPDLTVKCLHCPGHTPGSMSYYFEQHKLVCPGDTLFQGSVGRTNWAGIPSLQGTSDGNQIIGSIKSKLLTLDGDVRVISGHGPDTTIADERRHNPFVR</sequence>
<evidence type="ECO:0000256" key="3">
    <source>
        <dbReference type="ARBA" id="ARBA00022801"/>
    </source>
</evidence>
<dbReference type="InterPro" id="IPR001279">
    <property type="entry name" value="Metallo-B-lactamas"/>
</dbReference>
<keyword evidence="7" id="KW-1185">Reference proteome</keyword>
<gene>
    <name evidence="6" type="primary">gloC</name>
    <name evidence="6" type="ORF">SNAT2548_LOCUS16437</name>
</gene>
<dbReference type="SUPFAM" id="SSF56281">
    <property type="entry name" value="Metallo-hydrolase/oxidoreductase"/>
    <property type="match status" value="1"/>
</dbReference>
<dbReference type="PANTHER" id="PTHR46233">
    <property type="entry name" value="HYDROXYACYLGLUTATHIONE HYDROLASE GLOC"/>
    <property type="match status" value="1"/>
</dbReference>
<dbReference type="Gene3D" id="3.60.15.10">
    <property type="entry name" value="Ribonuclease Z/Hydroxyacylglutathione hydrolase-like"/>
    <property type="match status" value="1"/>
</dbReference>
<dbReference type="SMART" id="SM00849">
    <property type="entry name" value="Lactamase_B"/>
    <property type="match status" value="1"/>
</dbReference>
<name>A0A812NLG3_9DINO</name>
<reference evidence="6" key="1">
    <citation type="submission" date="2021-02" db="EMBL/GenBank/DDBJ databases">
        <authorList>
            <person name="Dougan E. K."/>
            <person name="Rhodes N."/>
            <person name="Thang M."/>
            <person name="Chan C."/>
        </authorList>
    </citation>
    <scope>NUCLEOTIDE SEQUENCE</scope>
</reference>
<dbReference type="AlphaFoldDB" id="A0A812NLG3"/>
<accession>A0A812NLG3</accession>
<evidence type="ECO:0000256" key="4">
    <source>
        <dbReference type="ARBA" id="ARBA00022833"/>
    </source>
</evidence>
<dbReference type="PANTHER" id="PTHR46233:SF3">
    <property type="entry name" value="HYDROXYACYLGLUTATHIONE HYDROLASE GLOC"/>
    <property type="match status" value="1"/>
</dbReference>
<keyword evidence="3" id="KW-0378">Hydrolase</keyword>
<feature type="domain" description="Metallo-beta-lactamase" evidence="5">
    <location>
        <begin position="14"/>
        <end position="203"/>
    </location>
</feature>
<evidence type="ECO:0000313" key="7">
    <source>
        <dbReference type="Proteomes" id="UP000604046"/>
    </source>
</evidence>
<dbReference type="OrthoDB" id="418035at2759"/>
<dbReference type="GO" id="GO:0016787">
    <property type="term" value="F:hydrolase activity"/>
    <property type="evidence" value="ECO:0007669"/>
    <property type="project" value="UniProtKB-KW"/>
</dbReference>
<evidence type="ECO:0000259" key="5">
    <source>
        <dbReference type="SMART" id="SM00849"/>
    </source>
</evidence>